<name>A0A7D4JQ74_9BACT</name>
<dbReference type="Proteomes" id="UP000500843">
    <property type="component" value="Chromosome 2"/>
</dbReference>
<proteinExistence type="predicted"/>
<protein>
    <submittedName>
        <fullName evidence="1">Uncharacterized protein</fullName>
    </submittedName>
</protein>
<dbReference type="AlphaFoldDB" id="A0A7D4JQ74"/>
<sequence>MLKGDMAGAGHAMWASDLAYGTQKGMGDIPHEFWKGIWSGKTKAFKWNVSNKWFTLGGIGIGILSSIVSNQIEWGDNEEENDLYESMVREIQKNRKGNIGINIRASLV</sequence>
<evidence type="ECO:0000313" key="1">
    <source>
        <dbReference type="EMBL" id="QKH89199.1"/>
    </source>
</evidence>
<dbReference type="RefSeq" id="WP_004361389.1">
    <property type="nucleotide sequence ID" value="NZ_CP054011.1"/>
</dbReference>
<reference evidence="1 2" key="1">
    <citation type="submission" date="2020-05" db="EMBL/GenBank/DDBJ databases">
        <title>FDA dAtabase for Regulatory Grade micrObial Sequences (FDA-ARGOS): Supporting development and validation of Infectious Disease Dx tests.</title>
        <authorList>
            <person name="Moreno J."/>
            <person name="Tallon L."/>
            <person name="Sadzewicz L."/>
            <person name="Zhao X."/>
            <person name="Vavikolanu K."/>
            <person name="Mehta A."/>
            <person name="Aluvathingal J."/>
            <person name="Nadendla S."/>
            <person name="Myers T."/>
            <person name="Yan Y."/>
            <person name="Sichtig H."/>
        </authorList>
    </citation>
    <scope>NUCLEOTIDE SEQUENCE [LARGE SCALE GENOMIC DNA]</scope>
    <source>
        <strain evidence="1 2">FDAARGOS_760</strain>
    </source>
</reference>
<evidence type="ECO:0000313" key="2">
    <source>
        <dbReference type="Proteomes" id="UP000500843"/>
    </source>
</evidence>
<gene>
    <name evidence="1" type="ORF">FIU21_09745</name>
</gene>
<dbReference type="EMBL" id="CP054011">
    <property type="protein sequence ID" value="QKH89199.1"/>
    <property type="molecule type" value="Genomic_DNA"/>
</dbReference>
<accession>A0A7D4JQ74</accession>
<organism evidence="1 2">
    <name type="scientific">Prevotella melaninogenica</name>
    <dbReference type="NCBI Taxonomy" id="28132"/>
    <lineage>
        <taxon>Bacteria</taxon>
        <taxon>Pseudomonadati</taxon>
        <taxon>Bacteroidota</taxon>
        <taxon>Bacteroidia</taxon>
        <taxon>Bacteroidales</taxon>
        <taxon>Prevotellaceae</taxon>
        <taxon>Prevotella</taxon>
    </lineage>
</organism>